<sequence length="91" mass="10162">MPESVRSKQITDMEGSASSVAANRPTANNKPPIGIKKQKNKPTEQNTSMHISANPPYLIIDSASINNIIQLNPKMFKSDTNFFNEIEFRLN</sequence>
<organism evidence="2 3">
    <name type="scientific">Niabella ginsengisoli</name>
    <dbReference type="NCBI Taxonomy" id="522298"/>
    <lineage>
        <taxon>Bacteria</taxon>
        <taxon>Pseudomonadati</taxon>
        <taxon>Bacteroidota</taxon>
        <taxon>Chitinophagia</taxon>
        <taxon>Chitinophagales</taxon>
        <taxon>Chitinophagaceae</taxon>
        <taxon>Niabella</taxon>
    </lineage>
</organism>
<feature type="compositionally biased region" description="Polar residues" evidence="1">
    <location>
        <begin position="16"/>
        <end position="29"/>
    </location>
</feature>
<gene>
    <name evidence="2" type="ORF">MKP09_06145</name>
</gene>
<reference evidence="2 3" key="1">
    <citation type="submission" date="2022-02" db="EMBL/GenBank/DDBJ databases">
        <authorList>
            <person name="Min J."/>
        </authorList>
    </citation>
    <scope>NUCLEOTIDE SEQUENCE [LARGE SCALE GENOMIC DNA]</scope>
    <source>
        <strain evidence="2 3">GR10-1</strain>
    </source>
</reference>
<dbReference type="EMBL" id="JAKWBL010000001">
    <property type="protein sequence ID" value="MCH5597513.1"/>
    <property type="molecule type" value="Genomic_DNA"/>
</dbReference>
<proteinExistence type="predicted"/>
<dbReference type="RefSeq" id="WP_240829470.1">
    <property type="nucleotide sequence ID" value="NZ_JAKWBL010000001.1"/>
</dbReference>
<evidence type="ECO:0000313" key="3">
    <source>
        <dbReference type="Proteomes" id="UP001202248"/>
    </source>
</evidence>
<keyword evidence="3" id="KW-1185">Reference proteome</keyword>
<comment type="caution">
    <text evidence="2">The sequence shown here is derived from an EMBL/GenBank/DDBJ whole genome shotgun (WGS) entry which is preliminary data.</text>
</comment>
<dbReference type="Proteomes" id="UP001202248">
    <property type="component" value="Unassembled WGS sequence"/>
</dbReference>
<evidence type="ECO:0000313" key="2">
    <source>
        <dbReference type="EMBL" id="MCH5597513.1"/>
    </source>
</evidence>
<protein>
    <submittedName>
        <fullName evidence="2">Uncharacterized protein</fullName>
    </submittedName>
</protein>
<feature type="compositionally biased region" description="Basic and acidic residues" evidence="1">
    <location>
        <begin position="1"/>
        <end position="11"/>
    </location>
</feature>
<evidence type="ECO:0000256" key="1">
    <source>
        <dbReference type="SAM" id="MobiDB-lite"/>
    </source>
</evidence>
<feature type="region of interest" description="Disordered" evidence="1">
    <location>
        <begin position="1"/>
        <end position="50"/>
    </location>
</feature>
<accession>A0ABS9SGL9</accession>
<name>A0ABS9SGL9_9BACT</name>